<feature type="transmembrane region" description="Helical" evidence="8">
    <location>
        <begin position="389"/>
        <end position="410"/>
    </location>
</feature>
<evidence type="ECO:0000256" key="8">
    <source>
        <dbReference type="SAM" id="Phobius"/>
    </source>
</evidence>
<dbReference type="Gene3D" id="3.30.70.1430">
    <property type="entry name" value="Multidrug efflux transporter AcrB pore domain"/>
    <property type="match status" value="2"/>
</dbReference>
<feature type="transmembrane region" description="Helical" evidence="8">
    <location>
        <begin position="993"/>
        <end position="1012"/>
    </location>
</feature>
<dbReference type="InterPro" id="IPR001036">
    <property type="entry name" value="Acrflvin-R"/>
</dbReference>
<dbReference type="EMBL" id="SRXW01000009">
    <property type="protein sequence ID" value="TGY87085.1"/>
    <property type="molecule type" value="Genomic_DNA"/>
</dbReference>
<organism evidence="9 10">
    <name type="scientific">Marinicauda algicola</name>
    <dbReference type="NCBI Taxonomy" id="2029849"/>
    <lineage>
        <taxon>Bacteria</taxon>
        <taxon>Pseudomonadati</taxon>
        <taxon>Pseudomonadota</taxon>
        <taxon>Alphaproteobacteria</taxon>
        <taxon>Maricaulales</taxon>
        <taxon>Maricaulaceae</taxon>
        <taxon>Marinicauda</taxon>
    </lineage>
</organism>
<dbReference type="Gene3D" id="3.30.70.1440">
    <property type="entry name" value="Multidrug efflux transporter AcrB pore domain"/>
    <property type="match status" value="1"/>
</dbReference>
<feature type="transmembrane region" description="Helical" evidence="8">
    <location>
        <begin position="517"/>
        <end position="543"/>
    </location>
</feature>
<sequence>MLNFMHRIAGGRLLAAIAVIAMTLGGLFAFRSLPVDAFPDPSPALVQVFTETEGLSPEEVERYVTFPIETAMSGLPKVREMRSTSNFGLSVVNIYFEDGTDVYFARQVVGERLGEAADAIPAGFGTPKMGPISTGLGIIMYFRLVDETGTRSLIELREIADWMIKYPLQSVEGVTEVLALGGFEKQYQVQLDPDALLAQDLQVSDVIAALESANRTAGAQYIEIGAEQYTVRGVGLATTIADLEETPVKTVDGRTIRVGDLGQVVIGGAVRQGMATANGEGETVAGLVLKLYGSNTSDVIANAKARFEEINASLPDGVRVIPYYDQGTLVEKAAATVTTALWQGGLLVAIVVFLFLGGWRPSLVVVMSIPFSVGFAFIAMNALGIGANLMTLGGVAIAIGMMVDGAIVIAENVARGFRERGAGEDNRTTVARSSAEVIAPLVAAVAVVIIVFLPLFSLQGTEGKIFRPLAASAALAMTGSLIYAMLIAPALALGLMRPPRSNGDTVKESRITRMVRPLAAFFVHRRSAALALATLLLVAGGFAATRLGSEFTPALEEGDILLRVTMAPSISLTEASATATRVERRLLDTFPEIDSIVSRIGRGEVGAHADPVNSIEAFVALKPRSEWRAGLSPEDLRDAISDNLASFPGIRVNIGQPIAMSVDELLTGTKAQLAVKIFGPDTQVLLEGSQALQSILQEVPGASDVQADQITGAPQLVVSLDRAALGRYGLSVEEALDALRSGVGGAEAGVVFEGVRQFPVVVRFDEADRNTPAAIGRIILESSSGARIPLESVAEISQVVGPRQITRENGERFITVQLNVRDRDIGSYVADAQAAVEAGLDLPPGYRVEWGGQYELQQQANARFAVVIPITLGIVFLILLLTFGRLMSAVLILLNIPLALTGGALALWVAGLPVSVPATVGFIALFGIALGNGMVLVSFMDDFARAGRGRDELAIEAAGLRALPVLMTALTTALGLAPLLFATGVGAEVQRPLATVVTGGLISSTVLTLLVVPALHRWFAPKPEGHHSLIEARHEHLSDA</sequence>
<dbReference type="SUPFAM" id="SSF82714">
    <property type="entry name" value="Multidrug efflux transporter AcrB TolC docking domain, DN and DC subdomains"/>
    <property type="match status" value="2"/>
</dbReference>
<dbReference type="Proteomes" id="UP000308054">
    <property type="component" value="Unassembled WGS sequence"/>
</dbReference>
<evidence type="ECO:0000256" key="7">
    <source>
        <dbReference type="ARBA" id="ARBA00023136"/>
    </source>
</evidence>
<keyword evidence="6 8" id="KW-1133">Transmembrane helix</keyword>
<dbReference type="PANTHER" id="PTHR32063">
    <property type="match status" value="1"/>
</dbReference>
<proteinExistence type="inferred from homology"/>
<gene>
    <name evidence="9" type="ORF">E5163_16470</name>
</gene>
<dbReference type="GO" id="GO:0042910">
    <property type="term" value="F:xenobiotic transmembrane transporter activity"/>
    <property type="evidence" value="ECO:0007669"/>
    <property type="project" value="TreeGrafter"/>
</dbReference>
<evidence type="ECO:0000256" key="5">
    <source>
        <dbReference type="ARBA" id="ARBA00022692"/>
    </source>
</evidence>
<dbReference type="InterPro" id="IPR027463">
    <property type="entry name" value="AcrB_DN_DC_subdom"/>
</dbReference>
<feature type="transmembrane region" description="Helical" evidence="8">
    <location>
        <begin position="469"/>
        <end position="496"/>
    </location>
</feature>
<dbReference type="InterPro" id="IPR004763">
    <property type="entry name" value="CusA-like"/>
</dbReference>
<dbReference type="SUPFAM" id="SSF82693">
    <property type="entry name" value="Multidrug efflux transporter AcrB pore domain, PN1, PN2, PC1 and PC2 subdomains"/>
    <property type="match status" value="3"/>
</dbReference>
<feature type="transmembrane region" description="Helical" evidence="8">
    <location>
        <begin position="864"/>
        <end position="883"/>
    </location>
</feature>
<evidence type="ECO:0000256" key="2">
    <source>
        <dbReference type="ARBA" id="ARBA00010942"/>
    </source>
</evidence>
<keyword evidence="5 8" id="KW-0812">Transmembrane</keyword>
<keyword evidence="7 8" id="KW-0472">Membrane</keyword>
<dbReference type="GO" id="GO:0005886">
    <property type="term" value="C:plasma membrane"/>
    <property type="evidence" value="ECO:0007669"/>
    <property type="project" value="UniProtKB-SubCell"/>
</dbReference>
<dbReference type="Gene3D" id="3.30.70.1320">
    <property type="entry name" value="Multidrug efflux transporter AcrB pore domain like"/>
    <property type="match status" value="1"/>
</dbReference>
<evidence type="ECO:0000313" key="10">
    <source>
        <dbReference type="Proteomes" id="UP000308054"/>
    </source>
</evidence>
<feature type="transmembrane region" description="Helical" evidence="8">
    <location>
        <begin position="437"/>
        <end position="457"/>
    </location>
</feature>
<dbReference type="OrthoDB" id="9798415at2"/>
<keyword evidence="4" id="KW-1003">Cell membrane</keyword>
<dbReference type="Gene3D" id="1.20.1640.10">
    <property type="entry name" value="Multidrug efflux transporter AcrB transmembrane domain"/>
    <property type="match status" value="2"/>
</dbReference>
<dbReference type="Gene3D" id="3.30.2090.10">
    <property type="entry name" value="Multidrug efflux transporter AcrB TolC docking domain, DN and DC subdomains"/>
    <property type="match status" value="2"/>
</dbReference>
<reference evidence="9 10" key="1">
    <citation type="journal article" date="2017" name="Int. J. Syst. Evol. Microbiol.">
        <title>Marinicauda algicola sp. nov., isolated from a marine red alga Rhodosorus marinus.</title>
        <authorList>
            <person name="Jeong S.E."/>
            <person name="Jeon S.H."/>
            <person name="Chun B.H."/>
            <person name="Kim D.W."/>
            <person name="Jeon C.O."/>
        </authorList>
    </citation>
    <scope>NUCLEOTIDE SEQUENCE [LARGE SCALE GENOMIC DNA]</scope>
    <source>
        <strain evidence="9 10">JCM 31718</strain>
    </source>
</reference>
<comment type="caution">
    <text evidence="9">The sequence shown here is derived from an EMBL/GenBank/DDBJ whole genome shotgun (WGS) entry which is preliminary data.</text>
</comment>
<dbReference type="AlphaFoldDB" id="A0A4S2GVI0"/>
<keyword evidence="3" id="KW-0813">Transport</keyword>
<dbReference type="RefSeq" id="WP_135997616.1">
    <property type="nucleotide sequence ID" value="NZ_CP071057.1"/>
</dbReference>
<protein>
    <submittedName>
        <fullName evidence="9">Efflux RND transporter permease subunit</fullName>
    </submittedName>
</protein>
<evidence type="ECO:0000256" key="6">
    <source>
        <dbReference type="ARBA" id="ARBA00022989"/>
    </source>
</evidence>
<evidence type="ECO:0000256" key="3">
    <source>
        <dbReference type="ARBA" id="ARBA00022448"/>
    </source>
</evidence>
<name>A0A4S2GVI0_9PROT</name>
<evidence type="ECO:0000256" key="4">
    <source>
        <dbReference type="ARBA" id="ARBA00022475"/>
    </source>
</evidence>
<dbReference type="Pfam" id="PF00873">
    <property type="entry name" value="ACR_tran"/>
    <property type="match status" value="1"/>
</dbReference>
<dbReference type="SUPFAM" id="SSF82866">
    <property type="entry name" value="Multidrug efflux transporter AcrB transmembrane domain"/>
    <property type="match status" value="2"/>
</dbReference>
<evidence type="ECO:0000313" key="9">
    <source>
        <dbReference type="EMBL" id="TGY87085.1"/>
    </source>
</evidence>
<comment type="similarity">
    <text evidence="2">Belongs to the resistance-nodulation-cell division (RND) (TC 2.A.6) family.</text>
</comment>
<dbReference type="NCBIfam" id="TIGR00914">
    <property type="entry name" value="2A0601"/>
    <property type="match status" value="1"/>
</dbReference>
<dbReference type="PANTHER" id="PTHR32063:SF24">
    <property type="entry name" value="CATION EFFLUX SYSTEM (ACRB_ACRD_ACRF FAMILY)"/>
    <property type="match status" value="1"/>
</dbReference>
<evidence type="ECO:0000256" key="1">
    <source>
        <dbReference type="ARBA" id="ARBA00004651"/>
    </source>
</evidence>
<feature type="transmembrane region" description="Helical" evidence="8">
    <location>
        <begin position="916"/>
        <end position="939"/>
    </location>
</feature>
<dbReference type="PRINTS" id="PR00702">
    <property type="entry name" value="ACRIFLAVINRP"/>
</dbReference>
<feature type="transmembrane region" description="Helical" evidence="8">
    <location>
        <begin position="960"/>
        <end position="981"/>
    </location>
</feature>
<dbReference type="GO" id="GO:0008324">
    <property type="term" value="F:monoatomic cation transmembrane transporter activity"/>
    <property type="evidence" value="ECO:0007669"/>
    <property type="project" value="InterPro"/>
</dbReference>
<accession>A0A4S2GVI0</accession>
<feature type="transmembrane region" description="Helical" evidence="8">
    <location>
        <begin position="890"/>
        <end position="910"/>
    </location>
</feature>
<feature type="transmembrane region" description="Helical" evidence="8">
    <location>
        <begin position="340"/>
        <end position="356"/>
    </location>
</feature>
<comment type="subcellular location">
    <subcellularLocation>
        <location evidence="1">Cell membrane</location>
        <topology evidence="1">Multi-pass membrane protein</topology>
    </subcellularLocation>
</comment>
<feature type="transmembrane region" description="Helical" evidence="8">
    <location>
        <begin position="363"/>
        <end position="383"/>
    </location>
</feature>
<keyword evidence="10" id="KW-1185">Reference proteome</keyword>